<dbReference type="OrthoDB" id="1661054at2759"/>
<evidence type="ECO:0000313" key="10">
    <source>
        <dbReference type="EMBL" id="CAB3406569.1"/>
    </source>
</evidence>
<keyword evidence="5" id="KW-0653">Protein transport</keyword>
<dbReference type="Pfam" id="PF04124">
    <property type="entry name" value="Dor1"/>
    <property type="match status" value="1"/>
</dbReference>
<evidence type="ECO:0000256" key="9">
    <source>
        <dbReference type="SAM" id="MobiDB-lite"/>
    </source>
</evidence>
<evidence type="ECO:0000256" key="8">
    <source>
        <dbReference type="ARBA" id="ARBA00031347"/>
    </source>
</evidence>
<evidence type="ECO:0000256" key="1">
    <source>
        <dbReference type="ARBA" id="ARBA00004395"/>
    </source>
</evidence>
<evidence type="ECO:0000256" key="4">
    <source>
        <dbReference type="ARBA" id="ARBA00022448"/>
    </source>
</evidence>
<evidence type="ECO:0000256" key="7">
    <source>
        <dbReference type="ARBA" id="ARBA00023136"/>
    </source>
</evidence>
<sequence>MVSQAIEIYRTCMYDTLVLFLAVFPENEVIRKDPSFDPRWESTPILPPSSILSQWTLSNVKRLLDLIENADMKSPLDLSTVWSKLMTMASSFGRMGIDFRPLIISRLTQLIENKFKRNVQNATLQLTGSSREIVMIGIDPASLPQFESSPDSPPVPAAELSLWDDLTVYANHIVDYLNSLRFILNPILLSTVVTSLRDSIRSILSWLATCHSASPNFTRAIRIVCTCLAPFFEKCVVFFFPPSTITQIFGSSVSKQQYLQFIEFDMRQLAASCDGADKIEEYVITLLQKKTLAEIDLENVLNVDKTKFFLEDVPEENSEQKLSTKEPTMSSALEEEPRESEDVVKPAEVQLEPFTAPTVAEEPVVPQKIEAEKPNAETADEIRIDGVPSEDPQQAIVESQTPEISETNHESQATQNSEAETEEEWGWDGNEEINVDGIAEEAKVIAPPEIKKGKND</sequence>
<comment type="caution">
    <text evidence="10">The sequence shown here is derived from an EMBL/GenBank/DDBJ whole genome shotgun (WGS) entry which is preliminary data.</text>
</comment>
<keyword evidence="11" id="KW-1185">Reference proteome</keyword>
<evidence type="ECO:0000256" key="3">
    <source>
        <dbReference type="ARBA" id="ARBA00020983"/>
    </source>
</evidence>
<evidence type="ECO:0000313" key="11">
    <source>
        <dbReference type="Proteomes" id="UP000494206"/>
    </source>
</evidence>
<dbReference type="GO" id="GO:0000139">
    <property type="term" value="C:Golgi membrane"/>
    <property type="evidence" value="ECO:0007669"/>
    <property type="project" value="UniProtKB-SubCell"/>
</dbReference>
<dbReference type="EMBL" id="CADEPM010000005">
    <property type="protein sequence ID" value="CAB3406569.1"/>
    <property type="molecule type" value="Genomic_DNA"/>
</dbReference>
<dbReference type="InterPro" id="IPR007255">
    <property type="entry name" value="COG8"/>
</dbReference>
<evidence type="ECO:0000256" key="6">
    <source>
        <dbReference type="ARBA" id="ARBA00023034"/>
    </source>
</evidence>
<dbReference type="PANTHER" id="PTHR21311">
    <property type="entry name" value="CONSERVED OLIGOMERIC GOLGI COMPLEX COMPONENT 8"/>
    <property type="match status" value="1"/>
</dbReference>
<gene>
    <name evidence="10" type="ORF">CBOVIS_LOCUS8628</name>
</gene>
<comment type="similarity">
    <text evidence="2">Belongs to the COG8 family.</text>
</comment>
<keyword evidence="4" id="KW-0813">Transport</keyword>
<evidence type="ECO:0000256" key="5">
    <source>
        <dbReference type="ARBA" id="ARBA00022927"/>
    </source>
</evidence>
<feature type="compositionally biased region" description="Basic and acidic residues" evidence="9">
    <location>
        <begin position="369"/>
        <end position="384"/>
    </location>
</feature>
<dbReference type="Proteomes" id="UP000494206">
    <property type="component" value="Unassembled WGS sequence"/>
</dbReference>
<feature type="compositionally biased region" description="Acidic residues" evidence="9">
    <location>
        <begin position="419"/>
        <end position="434"/>
    </location>
</feature>
<dbReference type="PANTHER" id="PTHR21311:SF0">
    <property type="entry name" value="CONSERVED OLIGOMERIC GOLGI COMPLEX SUBUNIT 8"/>
    <property type="match status" value="1"/>
</dbReference>
<feature type="region of interest" description="Disordered" evidence="9">
    <location>
        <begin position="314"/>
        <end position="456"/>
    </location>
</feature>
<dbReference type="GO" id="GO:0006891">
    <property type="term" value="P:intra-Golgi vesicle-mediated transport"/>
    <property type="evidence" value="ECO:0007669"/>
    <property type="project" value="TreeGrafter"/>
</dbReference>
<accession>A0A8S1EYV3</accession>
<dbReference type="AlphaFoldDB" id="A0A8S1EYV3"/>
<name>A0A8S1EYV3_9PELO</name>
<reference evidence="10 11" key="1">
    <citation type="submission" date="2020-04" db="EMBL/GenBank/DDBJ databases">
        <authorList>
            <person name="Laetsch R D."/>
            <person name="Stevens L."/>
            <person name="Kumar S."/>
            <person name="Blaxter L. M."/>
        </authorList>
    </citation>
    <scope>NUCLEOTIDE SEQUENCE [LARGE SCALE GENOMIC DNA]</scope>
</reference>
<protein>
    <recommendedName>
        <fullName evidence="3">Conserved oligomeric Golgi complex subunit 8</fullName>
    </recommendedName>
    <alternativeName>
        <fullName evidence="8">Component of oligomeric Golgi complex 8</fullName>
    </alternativeName>
</protein>
<organism evidence="10 11">
    <name type="scientific">Caenorhabditis bovis</name>
    <dbReference type="NCBI Taxonomy" id="2654633"/>
    <lineage>
        <taxon>Eukaryota</taxon>
        <taxon>Metazoa</taxon>
        <taxon>Ecdysozoa</taxon>
        <taxon>Nematoda</taxon>
        <taxon>Chromadorea</taxon>
        <taxon>Rhabditida</taxon>
        <taxon>Rhabditina</taxon>
        <taxon>Rhabditomorpha</taxon>
        <taxon>Rhabditoidea</taxon>
        <taxon>Rhabditidae</taxon>
        <taxon>Peloderinae</taxon>
        <taxon>Caenorhabditis</taxon>
    </lineage>
</organism>
<comment type="subcellular location">
    <subcellularLocation>
        <location evidence="1">Golgi apparatus membrane</location>
        <topology evidence="1">Peripheral membrane protein</topology>
    </subcellularLocation>
</comment>
<proteinExistence type="inferred from homology"/>
<evidence type="ECO:0000256" key="2">
    <source>
        <dbReference type="ARBA" id="ARBA00006419"/>
    </source>
</evidence>
<dbReference type="GO" id="GO:0017119">
    <property type="term" value="C:Golgi transport complex"/>
    <property type="evidence" value="ECO:0007669"/>
    <property type="project" value="InterPro"/>
</dbReference>
<keyword evidence="7" id="KW-0472">Membrane</keyword>
<keyword evidence="6" id="KW-0333">Golgi apparatus</keyword>
<feature type="compositionally biased region" description="Polar residues" evidence="9">
    <location>
        <begin position="396"/>
        <end position="418"/>
    </location>
</feature>
<dbReference type="GO" id="GO:0015031">
    <property type="term" value="P:protein transport"/>
    <property type="evidence" value="ECO:0007669"/>
    <property type="project" value="UniProtKB-KW"/>
</dbReference>